<comment type="function">
    <text evidence="6">The TFIID basal transcription factor complex plays a major role in the initiation of RNA polymerase II (Pol II)-dependent transcription.</text>
</comment>
<keyword evidence="4 6" id="KW-0539">Nucleus</keyword>
<dbReference type="GO" id="GO:0000124">
    <property type="term" value="C:SAGA complex"/>
    <property type="evidence" value="ECO:0007669"/>
    <property type="project" value="TreeGrafter"/>
</dbReference>
<feature type="region of interest" description="Disordered" evidence="7">
    <location>
        <begin position="1"/>
        <end position="60"/>
    </location>
</feature>
<dbReference type="GO" id="GO:0006367">
    <property type="term" value="P:transcription initiation at RNA polymerase II promoter"/>
    <property type="evidence" value="ECO:0007669"/>
    <property type="project" value="TreeGrafter"/>
</dbReference>
<evidence type="ECO:0000256" key="7">
    <source>
        <dbReference type="SAM" id="MobiDB-lite"/>
    </source>
</evidence>
<dbReference type="PANTHER" id="PTHR21242:SF0">
    <property type="entry name" value="TRANSCRIPTION INITIATION FACTOR TFIID SUBUNIT 10"/>
    <property type="match status" value="1"/>
</dbReference>
<keyword evidence="2 6" id="KW-0805">Transcription regulation</keyword>
<evidence type="ECO:0000256" key="3">
    <source>
        <dbReference type="ARBA" id="ARBA00023163"/>
    </source>
</evidence>
<dbReference type="InParanoid" id="A0A6P6YC20"/>
<sequence length="173" mass="19158">MSSSMDSFAGLGGGGECSNENSEPMEIQDSAAGSIANETTTDDKDNIDPSDDQTSTDILNDPIFSTAGQQLIDFLQYLEDYQPTIPDSVTSHIMHQSGFNTNDTRILRLASLASQKFIADIANDALQHCKMRTTALSQNKKQSKDKRYTLTFEDLVPVLNEYGINIKKPQYFF</sequence>
<dbReference type="RefSeq" id="XP_027202496.1">
    <property type="nucleotide sequence ID" value="XM_027346695.1"/>
</dbReference>
<comment type="similarity">
    <text evidence="5 6">Belongs to the TAF10 family.</text>
</comment>
<dbReference type="PANTHER" id="PTHR21242">
    <property type="entry name" value="TRANSCRIPTION INITIATION FACTOR TFIID SUBUNIT 10"/>
    <property type="match status" value="1"/>
</dbReference>
<dbReference type="Pfam" id="PF03540">
    <property type="entry name" value="TAF10"/>
    <property type="match status" value="1"/>
</dbReference>
<evidence type="ECO:0000313" key="9">
    <source>
        <dbReference type="RefSeq" id="XP_027202496.1"/>
    </source>
</evidence>
<evidence type="ECO:0000256" key="2">
    <source>
        <dbReference type="ARBA" id="ARBA00023015"/>
    </source>
</evidence>
<dbReference type="GO" id="GO:0005669">
    <property type="term" value="C:transcription factor TFIID complex"/>
    <property type="evidence" value="ECO:0007669"/>
    <property type="project" value="TreeGrafter"/>
</dbReference>
<dbReference type="PRINTS" id="PR01443">
    <property type="entry name" value="TFIID30KDSUB"/>
</dbReference>
<dbReference type="PIRSF" id="PIRSF017246">
    <property type="entry name" value="TFIID_TAF10"/>
    <property type="match status" value="1"/>
</dbReference>
<evidence type="ECO:0000313" key="8">
    <source>
        <dbReference type="Proteomes" id="UP000515146"/>
    </source>
</evidence>
<dbReference type="GO" id="GO:1990841">
    <property type="term" value="F:promoter-specific chromatin binding"/>
    <property type="evidence" value="ECO:0007669"/>
    <property type="project" value="TreeGrafter"/>
</dbReference>
<accession>A0A6P6YC20</accession>
<dbReference type="Proteomes" id="UP000515146">
    <property type="component" value="Unplaced"/>
</dbReference>
<gene>
    <name evidence="9" type="primary">LOC113796423</name>
</gene>
<name>A0A6P6YC20_DERPT</name>
<reference evidence="9" key="1">
    <citation type="submission" date="2025-08" db="UniProtKB">
        <authorList>
            <consortium name="RefSeq"/>
        </authorList>
    </citation>
    <scope>IDENTIFICATION</scope>
    <source>
        <strain evidence="9">Airmid</strain>
    </source>
</reference>
<protein>
    <recommendedName>
        <fullName evidence="6">Transcription initiation factor TFIID subunit 10</fullName>
    </recommendedName>
</protein>
<evidence type="ECO:0000256" key="1">
    <source>
        <dbReference type="ARBA" id="ARBA00004123"/>
    </source>
</evidence>
<dbReference type="GeneID" id="113796423"/>
<evidence type="ECO:0000256" key="6">
    <source>
        <dbReference type="PIRNR" id="PIRNR017246"/>
    </source>
</evidence>
<dbReference type="GO" id="GO:0016251">
    <property type="term" value="F:RNA polymerase II general transcription initiation factor activity"/>
    <property type="evidence" value="ECO:0007669"/>
    <property type="project" value="TreeGrafter"/>
</dbReference>
<dbReference type="AlphaFoldDB" id="A0A6P6YC20"/>
<keyword evidence="8" id="KW-1185">Reference proteome</keyword>
<evidence type="ECO:0000256" key="5">
    <source>
        <dbReference type="ARBA" id="ARBA00025730"/>
    </source>
</evidence>
<dbReference type="FunCoup" id="A0A6P6YC20">
    <property type="interactions" value="983"/>
</dbReference>
<comment type="subcellular location">
    <subcellularLocation>
        <location evidence="1 6">Nucleus</location>
    </subcellularLocation>
</comment>
<evidence type="ECO:0000256" key="4">
    <source>
        <dbReference type="ARBA" id="ARBA00023242"/>
    </source>
</evidence>
<dbReference type="CDD" id="cd07982">
    <property type="entry name" value="HFD_TAF10"/>
    <property type="match status" value="1"/>
</dbReference>
<dbReference type="InterPro" id="IPR003923">
    <property type="entry name" value="TAF10"/>
</dbReference>
<dbReference type="OMA" id="TSHIMHQ"/>
<organism evidence="8 9">
    <name type="scientific">Dermatophagoides pteronyssinus</name>
    <name type="common">European house dust mite</name>
    <dbReference type="NCBI Taxonomy" id="6956"/>
    <lineage>
        <taxon>Eukaryota</taxon>
        <taxon>Metazoa</taxon>
        <taxon>Ecdysozoa</taxon>
        <taxon>Arthropoda</taxon>
        <taxon>Chelicerata</taxon>
        <taxon>Arachnida</taxon>
        <taxon>Acari</taxon>
        <taxon>Acariformes</taxon>
        <taxon>Sarcoptiformes</taxon>
        <taxon>Astigmata</taxon>
        <taxon>Psoroptidia</taxon>
        <taxon>Analgoidea</taxon>
        <taxon>Pyroglyphidae</taxon>
        <taxon>Dermatophagoidinae</taxon>
        <taxon>Dermatophagoides</taxon>
    </lineage>
</organism>
<keyword evidence="3 6" id="KW-0804">Transcription</keyword>
<proteinExistence type="inferred from homology"/>
<dbReference type="OrthoDB" id="154356at2759"/>
<dbReference type="KEGG" id="dpte:113796423"/>